<dbReference type="InterPro" id="IPR051699">
    <property type="entry name" value="Rpn/YhgA-like_nuclease"/>
</dbReference>
<proteinExistence type="predicted"/>
<keyword evidence="3" id="KW-1185">Reference proteome</keyword>
<sequence length="262" mass="29729">MVWSIELKGQRIYLYLLLEFQASIDKGMPVRMMQYVAALYDHLVRSKTVDPADGLPPVLPIVIYNGDARWKHSPEIFDLIQPHPAVLTEFQPKLKFWLLDEGRFSAEYLEGLQRVMAAIFRMEHTHDTEDAKRAIRYLGQAVAQSPFKQTIDRAVMQWMQYRLSRKMPGLPLPELDDMLKGTEMLETNIDQWKAKAVAEGLQIGKLEGEARALQRLLSQRFGTIPMAIGERIAAADLAQVEAWFDAALTAPDMASVFAPTAN</sequence>
<accession>A0ABX1TZ84</accession>
<evidence type="ECO:0000313" key="3">
    <source>
        <dbReference type="Proteomes" id="UP000749010"/>
    </source>
</evidence>
<dbReference type="InterPro" id="IPR006842">
    <property type="entry name" value="Transposase_31"/>
</dbReference>
<gene>
    <name evidence="2" type="ORF">E4Q23_12620</name>
</gene>
<dbReference type="EMBL" id="SPMY01000034">
    <property type="protein sequence ID" value="NMQ28523.1"/>
    <property type="molecule type" value="Genomic_DNA"/>
</dbReference>
<protein>
    <recommendedName>
        <fullName evidence="1">Transposase (putative) YhgA-like domain-containing protein</fullName>
    </recommendedName>
</protein>
<comment type="caution">
    <text evidence="2">The sequence shown here is derived from an EMBL/GenBank/DDBJ whole genome shotgun (WGS) entry which is preliminary data.</text>
</comment>
<organism evidence="2 3">
    <name type="scientific">Candidatus Accumulibacter phosphatis</name>
    <dbReference type="NCBI Taxonomy" id="327160"/>
    <lineage>
        <taxon>Bacteria</taxon>
        <taxon>Pseudomonadati</taxon>
        <taxon>Pseudomonadota</taxon>
        <taxon>Betaproteobacteria</taxon>
        <taxon>Candidatus Accumulibacter</taxon>
    </lineage>
</organism>
<dbReference type="Pfam" id="PF04754">
    <property type="entry name" value="Transposase_31"/>
    <property type="match status" value="1"/>
</dbReference>
<name>A0ABX1TZ84_9PROT</name>
<feature type="domain" description="Transposase (putative) YhgA-like" evidence="1">
    <location>
        <begin position="2"/>
        <end position="143"/>
    </location>
</feature>
<evidence type="ECO:0000259" key="1">
    <source>
        <dbReference type="Pfam" id="PF04754"/>
    </source>
</evidence>
<dbReference type="PANTHER" id="PTHR34611:SF2">
    <property type="entry name" value="INACTIVE RECOMBINATION-PROMOTING NUCLEASE-LIKE PROTEIN RPNE-RELATED"/>
    <property type="match status" value="1"/>
</dbReference>
<evidence type="ECO:0000313" key="2">
    <source>
        <dbReference type="EMBL" id="NMQ28523.1"/>
    </source>
</evidence>
<dbReference type="Proteomes" id="UP000749010">
    <property type="component" value="Unassembled WGS sequence"/>
</dbReference>
<dbReference type="PANTHER" id="PTHR34611">
    <property type="match status" value="1"/>
</dbReference>
<reference evidence="2 3" key="1">
    <citation type="submission" date="2019-03" db="EMBL/GenBank/DDBJ databases">
        <title>Metabolic reconstructions from genomes of highly enriched 'Candidatus Accumulibacter' and 'Candidatus Competibacter' bioreactor populations.</title>
        <authorList>
            <person name="Annavajhala M.K."/>
            <person name="Welles L."/>
            <person name="Abbas B."/>
            <person name="Sorokin D."/>
            <person name="Park H."/>
            <person name="Van Loosdrecht M."/>
            <person name="Chandran K."/>
        </authorList>
    </citation>
    <scope>NUCLEOTIDE SEQUENCE [LARGE SCALE GENOMIC DNA]</scope>
    <source>
        <strain evidence="2 3">SBR_S</strain>
    </source>
</reference>